<reference evidence="3 4" key="1">
    <citation type="submission" date="2019-12" db="EMBL/GenBank/DDBJ databases">
        <authorList>
            <person name="Li M."/>
        </authorList>
    </citation>
    <scope>NUCLEOTIDE SEQUENCE [LARGE SCALE GENOMIC DNA]</scope>
    <source>
        <strain evidence="3 4">GBMRC 2046</strain>
    </source>
</reference>
<comment type="caution">
    <text evidence="3">The sequence shown here is derived from an EMBL/GenBank/DDBJ whole genome shotgun (WGS) entry which is preliminary data.</text>
</comment>
<dbReference type="AlphaFoldDB" id="A0A7X3LV78"/>
<dbReference type="PIRSF" id="PIRSF002721">
    <property type="entry name" value="Surface_antigen_Rickettsia"/>
    <property type="match status" value="1"/>
</dbReference>
<accession>A0A7X3LV78</accession>
<evidence type="ECO:0000313" key="3">
    <source>
        <dbReference type="EMBL" id="MXN65693.1"/>
    </source>
</evidence>
<feature type="signal peptide" evidence="1">
    <location>
        <begin position="1"/>
        <end position="24"/>
    </location>
</feature>
<dbReference type="Pfam" id="PF16998">
    <property type="entry name" value="17kDa_Anti_2"/>
    <property type="match status" value="1"/>
</dbReference>
<feature type="chain" id="PRO_5031128243" description="Surface antigen domain-containing protein" evidence="1">
    <location>
        <begin position="25"/>
        <end position="152"/>
    </location>
</feature>
<gene>
    <name evidence="3" type="ORF">GR183_12330</name>
</gene>
<dbReference type="PROSITE" id="PS51257">
    <property type="entry name" value="PROKAR_LIPOPROTEIN"/>
    <property type="match status" value="1"/>
</dbReference>
<protein>
    <recommendedName>
        <fullName evidence="2">Surface antigen domain-containing protein</fullName>
    </recommendedName>
</protein>
<feature type="domain" description="Surface antigen" evidence="2">
    <location>
        <begin position="70"/>
        <end position="149"/>
    </location>
</feature>
<dbReference type="RefSeq" id="WP_160775954.1">
    <property type="nucleotide sequence ID" value="NZ_WUMV01000006.1"/>
</dbReference>
<evidence type="ECO:0000313" key="4">
    <source>
        <dbReference type="Proteomes" id="UP000433101"/>
    </source>
</evidence>
<dbReference type="EMBL" id="WUMV01000006">
    <property type="protein sequence ID" value="MXN65693.1"/>
    <property type="molecule type" value="Genomic_DNA"/>
</dbReference>
<dbReference type="InterPro" id="IPR016364">
    <property type="entry name" value="Surface_antigen_Rickettsia"/>
</dbReference>
<name>A0A7X3LV78_9HYPH</name>
<evidence type="ECO:0000259" key="2">
    <source>
        <dbReference type="Pfam" id="PF16998"/>
    </source>
</evidence>
<dbReference type="InterPro" id="IPR032635">
    <property type="entry name" value="Anti_2"/>
</dbReference>
<organism evidence="3 4">
    <name type="scientific">Stappia sediminis</name>
    <dbReference type="NCBI Taxonomy" id="2692190"/>
    <lineage>
        <taxon>Bacteria</taxon>
        <taxon>Pseudomonadati</taxon>
        <taxon>Pseudomonadota</taxon>
        <taxon>Alphaproteobacteria</taxon>
        <taxon>Hyphomicrobiales</taxon>
        <taxon>Stappiaceae</taxon>
        <taxon>Stappia</taxon>
    </lineage>
</organism>
<dbReference type="Proteomes" id="UP000433101">
    <property type="component" value="Unassembled WGS sequence"/>
</dbReference>
<keyword evidence="4" id="KW-1185">Reference proteome</keyword>
<proteinExistence type="predicted"/>
<keyword evidence="1" id="KW-0732">Signal</keyword>
<evidence type="ECO:0000256" key="1">
    <source>
        <dbReference type="SAM" id="SignalP"/>
    </source>
</evidence>
<sequence>MKRTKPVVACLLLSLLAACSSSQGTGSSTNDSVVVGGLLGNAFREEPITQNDADRALADLVKTETGGALTDTDRQAAATALYRALSAQTPGKTIAWENRSSGASGDVIAGPVYQVNNVVCRDYTHVVRVGEREDAVRGSACREEDGAWQPIV</sequence>